<dbReference type="AlphaFoldDB" id="A0AA38NRX1"/>
<evidence type="ECO:0000256" key="1">
    <source>
        <dbReference type="SAM" id="MobiDB-lite"/>
    </source>
</evidence>
<protein>
    <submittedName>
        <fullName evidence="2">Uncharacterized protein</fullName>
    </submittedName>
</protein>
<organism evidence="2 3">
    <name type="scientific">Lentinula aff. detonsa</name>
    <dbReference type="NCBI Taxonomy" id="2804958"/>
    <lineage>
        <taxon>Eukaryota</taxon>
        <taxon>Fungi</taxon>
        <taxon>Dikarya</taxon>
        <taxon>Basidiomycota</taxon>
        <taxon>Agaricomycotina</taxon>
        <taxon>Agaricomycetes</taxon>
        <taxon>Agaricomycetidae</taxon>
        <taxon>Agaricales</taxon>
        <taxon>Marasmiineae</taxon>
        <taxon>Omphalotaceae</taxon>
        <taxon>Lentinula</taxon>
    </lineage>
</organism>
<dbReference type="Proteomes" id="UP001163798">
    <property type="component" value="Unassembled WGS sequence"/>
</dbReference>
<dbReference type="EMBL" id="MU793254">
    <property type="protein sequence ID" value="KAJ3790021.1"/>
    <property type="molecule type" value="Genomic_DNA"/>
</dbReference>
<dbReference type="SUPFAM" id="SSF54768">
    <property type="entry name" value="dsRNA-binding domain-like"/>
    <property type="match status" value="1"/>
</dbReference>
<gene>
    <name evidence="2" type="ORF">GGU10DRAFT_371691</name>
</gene>
<keyword evidence="3" id="KW-1185">Reference proteome</keyword>
<proteinExistence type="predicted"/>
<comment type="caution">
    <text evidence="2">The sequence shown here is derived from an EMBL/GenBank/DDBJ whole genome shotgun (WGS) entry which is preliminary data.</text>
</comment>
<name>A0AA38NRX1_9AGAR</name>
<feature type="compositionally biased region" description="Low complexity" evidence="1">
    <location>
        <begin position="39"/>
        <end position="51"/>
    </location>
</feature>
<accession>A0AA38NRX1</accession>
<reference evidence="2" key="1">
    <citation type="submission" date="2022-08" db="EMBL/GenBank/DDBJ databases">
        <authorList>
            <consortium name="DOE Joint Genome Institute"/>
            <person name="Min B."/>
            <person name="Riley R."/>
            <person name="Sierra-Patev S."/>
            <person name="Naranjo-Ortiz M."/>
            <person name="Looney B."/>
            <person name="Konkel Z."/>
            <person name="Slot J.C."/>
            <person name="Sakamoto Y."/>
            <person name="Steenwyk J.L."/>
            <person name="Rokas A."/>
            <person name="Carro J."/>
            <person name="Camarero S."/>
            <person name="Ferreira P."/>
            <person name="Molpeceres G."/>
            <person name="Ruiz-Duenas F.J."/>
            <person name="Serrano A."/>
            <person name="Henrissat B."/>
            <person name="Drula E."/>
            <person name="Hughes K.W."/>
            <person name="Mata J.L."/>
            <person name="Ishikawa N.K."/>
            <person name="Vargas-Isla R."/>
            <person name="Ushijima S."/>
            <person name="Smith C.A."/>
            <person name="Ahrendt S."/>
            <person name="Andreopoulos W."/>
            <person name="He G."/>
            <person name="Labutti K."/>
            <person name="Lipzen A."/>
            <person name="Ng V."/>
            <person name="Sandor L."/>
            <person name="Barry K."/>
            <person name="Martinez A.T."/>
            <person name="Xiao Y."/>
            <person name="Gibbons J.G."/>
            <person name="Terashima K."/>
            <person name="Hibbett D.S."/>
            <person name="Grigoriev I.V."/>
        </authorList>
    </citation>
    <scope>NUCLEOTIDE SEQUENCE</scope>
    <source>
        <strain evidence="2">TFB10291</strain>
    </source>
</reference>
<evidence type="ECO:0000313" key="3">
    <source>
        <dbReference type="Proteomes" id="UP001163798"/>
    </source>
</evidence>
<evidence type="ECO:0000313" key="2">
    <source>
        <dbReference type="EMBL" id="KAJ3790021.1"/>
    </source>
</evidence>
<feature type="region of interest" description="Disordered" evidence="1">
    <location>
        <begin position="34"/>
        <end position="54"/>
    </location>
</feature>
<sequence length="71" mass="7804">MSLNMYLIQIFKFQAETQLPYPSRNLPQDRLTKLSGQWSAKTKGTGSASTKTEARNLASKQALEALGQSTA</sequence>